<comment type="caution">
    <text evidence="2">The sequence shown here is derived from an EMBL/GenBank/DDBJ whole genome shotgun (WGS) entry which is preliminary data.</text>
</comment>
<sequence length="103" mass="11195">MAPVDDDIGRRQDPPQPGQVGVRGAAGTLRHPVAPRPVDQLVKRDRAVGVDEESGQHTPLAGISNLDQPAPGMRLHLAEYSKLQPHCDHLRPDRGLLCPGYRV</sequence>
<evidence type="ECO:0000313" key="3">
    <source>
        <dbReference type="Proteomes" id="UP000612585"/>
    </source>
</evidence>
<dbReference type="AlphaFoldDB" id="A0A8J3ZHI6"/>
<evidence type="ECO:0000256" key="1">
    <source>
        <dbReference type="SAM" id="MobiDB-lite"/>
    </source>
</evidence>
<gene>
    <name evidence="2" type="ORF">Vau01_095260</name>
</gene>
<name>A0A8J3ZHI6_9ACTN</name>
<proteinExistence type="predicted"/>
<feature type="region of interest" description="Disordered" evidence="1">
    <location>
        <begin position="1"/>
        <end position="40"/>
    </location>
</feature>
<keyword evidence="3" id="KW-1185">Reference proteome</keyword>
<reference evidence="2" key="1">
    <citation type="submission" date="2021-01" db="EMBL/GenBank/DDBJ databases">
        <title>Whole genome shotgun sequence of Virgisporangium aurantiacum NBRC 16421.</title>
        <authorList>
            <person name="Komaki H."/>
            <person name="Tamura T."/>
        </authorList>
    </citation>
    <scope>NUCLEOTIDE SEQUENCE</scope>
    <source>
        <strain evidence="2">NBRC 16421</strain>
    </source>
</reference>
<dbReference type="EMBL" id="BOPG01000072">
    <property type="protein sequence ID" value="GIJ62010.1"/>
    <property type="molecule type" value="Genomic_DNA"/>
</dbReference>
<accession>A0A8J3ZHI6</accession>
<organism evidence="2 3">
    <name type="scientific">Virgisporangium aurantiacum</name>
    <dbReference type="NCBI Taxonomy" id="175570"/>
    <lineage>
        <taxon>Bacteria</taxon>
        <taxon>Bacillati</taxon>
        <taxon>Actinomycetota</taxon>
        <taxon>Actinomycetes</taxon>
        <taxon>Micromonosporales</taxon>
        <taxon>Micromonosporaceae</taxon>
        <taxon>Virgisporangium</taxon>
    </lineage>
</organism>
<feature type="region of interest" description="Disordered" evidence="1">
    <location>
        <begin position="47"/>
        <end position="66"/>
    </location>
</feature>
<protein>
    <submittedName>
        <fullName evidence="2">Uncharacterized protein</fullName>
    </submittedName>
</protein>
<dbReference type="Proteomes" id="UP000612585">
    <property type="component" value="Unassembled WGS sequence"/>
</dbReference>
<evidence type="ECO:0000313" key="2">
    <source>
        <dbReference type="EMBL" id="GIJ62010.1"/>
    </source>
</evidence>